<name>A0A098QWT5_9SPIO</name>
<evidence type="ECO:0000313" key="3">
    <source>
        <dbReference type="Proteomes" id="UP000029692"/>
    </source>
</evidence>
<reference evidence="2 3" key="1">
    <citation type="submission" date="2014-05" db="EMBL/GenBank/DDBJ databases">
        <title>De novo Genome Sequence of Spirocheata sp.</title>
        <authorList>
            <person name="Shivani Y."/>
            <person name="Subhash Y."/>
            <person name="Tushar L."/>
            <person name="Sasikala C."/>
            <person name="Ramana C.V."/>
        </authorList>
    </citation>
    <scope>NUCLEOTIDE SEQUENCE [LARGE SCALE GENOMIC DNA]</scope>
    <source>
        <strain evidence="2 3">JC230</strain>
    </source>
</reference>
<dbReference type="InterPro" id="IPR025324">
    <property type="entry name" value="DUF4230"/>
</dbReference>
<dbReference type="STRING" id="1480694.DC28_08380"/>
<proteinExistence type="predicted"/>
<evidence type="ECO:0000256" key="1">
    <source>
        <dbReference type="SAM" id="Phobius"/>
    </source>
</evidence>
<keyword evidence="3" id="KW-1185">Reference proteome</keyword>
<keyword evidence="1" id="KW-1133">Transmembrane helix</keyword>
<gene>
    <name evidence="2" type="ORF">DC28_08380</name>
</gene>
<dbReference type="AlphaFoldDB" id="A0A098QWT5"/>
<dbReference type="Pfam" id="PF14014">
    <property type="entry name" value="DUF4230"/>
    <property type="match status" value="1"/>
</dbReference>
<dbReference type="Proteomes" id="UP000029692">
    <property type="component" value="Unassembled WGS sequence"/>
</dbReference>
<sequence>MVTRNVGIPGVFLSPKTQGYTLFWVLWAVFLLNACSVDPAVQLNRIESRLTTMAELRSYEYIYREILYFGEQERFLGFIPTKNRQFLFSVNLHVSAGVDLTQARVRLNSQDNPELLLPEPRILSIDAQEDSLRQYFSQDLGGGLQLLELSDLLDQAKESIQADAVSRGILNQARAEAQDILSGLGRSLGFEHIQITWLKPENSESAEQPHE</sequence>
<comment type="caution">
    <text evidence="2">The sequence shown here is derived from an EMBL/GenBank/DDBJ whole genome shotgun (WGS) entry which is preliminary data.</text>
</comment>
<keyword evidence="1" id="KW-0812">Transmembrane</keyword>
<dbReference type="EMBL" id="JNUP01000064">
    <property type="protein sequence ID" value="KGE71838.1"/>
    <property type="molecule type" value="Genomic_DNA"/>
</dbReference>
<evidence type="ECO:0008006" key="4">
    <source>
        <dbReference type="Google" id="ProtNLM"/>
    </source>
</evidence>
<protein>
    <recommendedName>
        <fullName evidence="4">DUF4230 domain-containing protein</fullName>
    </recommendedName>
</protein>
<keyword evidence="1" id="KW-0472">Membrane</keyword>
<evidence type="ECO:0000313" key="2">
    <source>
        <dbReference type="EMBL" id="KGE71838.1"/>
    </source>
</evidence>
<dbReference type="OrthoDB" id="371177at2"/>
<dbReference type="eggNOG" id="ENOG5032XTR">
    <property type="taxonomic scope" value="Bacteria"/>
</dbReference>
<feature type="transmembrane region" description="Helical" evidence="1">
    <location>
        <begin position="20"/>
        <end position="41"/>
    </location>
</feature>
<accession>A0A098QWT5</accession>
<organism evidence="2 3">
    <name type="scientific">Spirochaeta lutea</name>
    <dbReference type="NCBI Taxonomy" id="1480694"/>
    <lineage>
        <taxon>Bacteria</taxon>
        <taxon>Pseudomonadati</taxon>
        <taxon>Spirochaetota</taxon>
        <taxon>Spirochaetia</taxon>
        <taxon>Spirochaetales</taxon>
        <taxon>Spirochaetaceae</taxon>
        <taxon>Spirochaeta</taxon>
    </lineage>
</organism>
<dbReference type="RefSeq" id="WP_037547638.1">
    <property type="nucleotide sequence ID" value="NZ_JNUP01000064.1"/>
</dbReference>